<dbReference type="InterPro" id="IPR006553">
    <property type="entry name" value="Leu-rich_rpt_Cys-con_subtyp"/>
</dbReference>
<reference evidence="2" key="3">
    <citation type="submission" date="2015-04" db="UniProtKB">
        <authorList>
            <consortium name="EnsemblPlants"/>
        </authorList>
    </citation>
    <scope>IDENTIFICATION</scope>
    <source>
        <strain evidence="2">cv. Jemalong A17</strain>
    </source>
</reference>
<organism evidence="1 3">
    <name type="scientific">Medicago truncatula</name>
    <name type="common">Barrel medic</name>
    <name type="synonym">Medicago tribuloides</name>
    <dbReference type="NCBI Taxonomy" id="3880"/>
    <lineage>
        <taxon>Eukaryota</taxon>
        <taxon>Viridiplantae</taxon>
        <taxon>Streptophyta</taxon>
        <taxon>Embryophyta</taxon>
        <taxon>Tracheophyta</taxon>
        <taxon>Spermatophyta</taxon>
        <taxon>Magnoliopsida</taxon>
        <taxon>eudicotyledons</taxon>
        <taxon>Gunneridae</taxon>
        <taxon>Pentapetalae</taxon>
        <taxon>rosids</taxon>
        <taxon>fabids</taxon>
        <taxon>Fabales</taxon>
        <taxon>Fabaceae</taxon>
        <taxon>Papilionoideae</taxon>
        <taxon>50 kb inversion clade</taxon>
        <taxon>NPAAA clade</taxon>
        <taxon>Hologalegina</taxon>
        <taxon>IRL clade</taxon>
        <taxon>Trifolieae</taxon>
        <taxon>Medicago</taxon>
    </lineage>
</organism>
<accession>G7JD74</accession>
<dbReference type="GO" id="GO:0005737">
    <property type="term" value="C:cytoplasm"/>
    <property type="evidence" value="ECO:0000318"/>
    <property type="project" value="GO_Central"/>
</dbReference>
<dbReference type="HOGENOM" id="CLU_028145_1_1_1"/>
<dbReference type="Gene3D" id="3.80.10.10">
    <property type="entry name" value="Ribonuclease Inhibitor"/>
    <property type="match status" value="4"/>
</dbReference>
<dbReference type="PANTHER" id="PTHR13318">
    <property type="entry name" value="PARTNER OF PAIRED, ISOFORM B-RELATED"/>
    <property type="match status" value="1"/>
</dbReference>
<reference evidence="1 3" key="1">
    <citation type="journal article" date="2011" name="Nature">
        <title>The Medicago genome provides insight into the evolution of rhizobial symbioses.</title>
        <authorList>
            <person name="Young N.D."/>
            <person name="Debelle F."/>
            <person name="Oldroyd G.E."/>
            <person name="Geurts R."/>
            <person name="Cannon S.B."/>
            <person name="Udvardi M.K."/>
            <person name="Benedito V.A."/>
            <person name="Mayer K.F."/>
            <person name="Gouzy J."/>
            <person name="Schoof H."/>
            <person name="Van de Peer Y."/>
            <person name="Proost S."/>
            <person name="Cook D.R."/>
            <person name="Meyers B.C."/>
            <person name="Spannagl M."/>
            <person name="Cheung F."/>
            <person name="De Mita S."/>
            <person name="Krishnakumar V."/>
            <person name="Gundlach H."/>
            <person name="Zhou S."/>
            <person name="Mudge J."/>
            <person name="Bharti A.K."/>
            <person name="Murray J.D."/>
            <person name="Naoumkina M.A."/>
            <person name="Rosen B."/>
            <person name="Silverstein K.A."/>
            <person name="Tang H."/>
            <person name="Rombauts S."/>
            <person name="Zhao P.X."/>
            <person name="Zhou P."/>
            <person name="Barbe V."/>
            <person name="Bardou P."/>
            <person name="Bechner M."/>
            <person name="Bellec A."/>
            <person name="Berger A."/>
            <person name="Berges H."/>
            <person name="Bidwell S."/>
            <person name="Bisseling T."/>
            <person name="Choisne N."/>
            <person name="Couloux A."/>
            <person name="Denny R."/>
            <person name="Deshpande S."/>
            <person name="Dai X."/>
            <person name="Doyle J.J."/>
            <person name="Dudez A.M."/>
            <person name="Farmer A.D."/>
            <person name="Fouteau S."/>
            <person name="Franken C."/>
            <person name="Gibelin C."/>
            <person name="Gish J."/>
            <person name="Goldstein S."/>
            <person name="Gonzalez A.J."/>
            <person name="Green P.J."/>
            <person name="Hallab A."/>
            <person name="Hartog M."/>
            <person name="Hua A."/>
            <person name="Humphray S.J."/>
            <person name="Jeong D.H."/>
            <person name="Jing Y."/>
            <person name="Jocker A."/>
            <person name="Kenton S.M."/>
            <person name="Kim D.J."/>
            <person name="Klee K."/>
            <person name="Lai H."/>
            <person name="Lang C."/>
            <person name="Lin S."/>
            <person name="Macmil S.L."/>
            <person name="Magdelenat G."/>
            <person name="Matthews L."/>
            <person name="McCorrison J."/>
            <person name="Monaghan E.L."/>
            <person name="Mun J.H."/>
            <person name="Najar F.Z."/>
            <person name="Nicholson C."/>
            <person name="Noirot C."/>
            <person name="O'Bleness M."/>
            <person name="Paule C.R."/>
            <person name="Poulain J."/>
            <person name="Prion F."/>
            <person name="Qin B."/>
            <person name="Qu C."/>
            <person name="Retzel E.F."/>
            <person name="Riddle C."/>
            <person name="Sallet E."/>
            <person name="Samain S."/>
            <person name="Samson N."/>
            <person name="Sanders I."/>
            <person name="Saurat O."/>
            <person name="Scarpelli C."/>
            <person name="Schiex T."/>
            <person name="Segurens B."/>
            <person name="Severin A.J."/>
            <person name="Sherrier D.J."/>
            <person name="Shi R."/>
            <person name="Sims S."/>
            <person name="Singer S.R."/>
            <person name="Sinharoy S."/>
            <person name="Sterck L."/>
            <person name="Viollet A."/>
            <person name="Wang B.B."/>
            <person name="Wang K."/>
            <person name="Wang M."/>
            <person name="Wang X."/>
            <person name="Warfsmann J."/>
            <person name="Weissenbach J."/>
            <person name="White D.D."/>
            <person name="White J.D."/>
            <person name="Wiley G.B."/>
            <person name="Wincker P."/>
            <person name="Xing Y."/>
            <person name="Yang L."/>
            <person name="Yao Z."/>
            <person name="Ying F."/>
            <person name="Zhai J."/>
            <person name="Zhou L."/>
            <person name="Zuber A."/>
            <person name="Denarie J."/>
            <person name="Dixon R.A."/>
            <person name="May G.D."/>
            <person name="Schwartz D.C."/>
            <person name="Rogers J."/>
            <person name="Quetier F."/>
            <person name="Town C.D."/>
            <person name="Roe B.A."/>
        </authorList>
    </citation>
    <scope>NUCLEOTIDE SEQUENCE [LARGE SCALE GENOMIC DNA]</scope>
    <source>
        <strain evidence="1">A17</strain>
        <strain evidence="2 3">cv. Jemalong A17</strain>
    </source>
</reference>
<protein>
    <submittedName>
        <fullName evidence="1">F-box/LRR protein</fullName>
    </submittedName>
</protein>
<dbReference type="AlphaFoldDB" id="G7JD74"/>
<dbReference type="PaxDb" id="3880-AES86388"/>
<sequence>MDAAEFYLPDECWECIFNFLNDDDDDNHHRYLKSLSLVSKRFLSITNCLRFSLTIVWYPTRLFLGRFFQRYPNLTSLDLSCYYGDLNKLLFQISRFQLNLTSLNLSNRSTIPANGLQSFSQKISTLTSLKCSKMNSIKNTDLFLIANCFPLLEELDLSNPIRFNDNSNFEDEVEALSLTLFKLQKINLSSHTYMNDQLLFVLFKNCKLLREAIILNCHRITIKGIASAIRERPTLRSFELDRYAVVKLITPHFIDSLVSLTSLDLTSSNISNEFLSSIAMKGLPLTRLVLCNCTGYTYDGILCLLSKSKCLQHLDLQYTRFLNNEHLYDTYMVQLSSFLSNLISINLSHCGKLTKSTLFALAGNCPSLNDIKMEYTLIGKESLKCLHLAHNFWLRDENIIMFASMFPNLRLLDLSDCDHVSEGIFQVLRICCNVRHLNLAGCDGVNLLGMKFELPILEVLNLSDTNVDDETLYVTSKNCRGLLHLLLEDCHYVTKKGVNHVVENCKELREVNLKGCNKVNANVVDSMVFSRPSLRKIVTPPGFDLNDKEKKLLFLRQGCHVC</sequence>
<dbReference type="SUPFAM" id="SSF52047">
    <property type="entry name" value="RNI-like"/>
    <property type="match status" value="2"/>
</dbReference>
<dbReference type="PANTHER" id="PTHR13318:SF106">
    <property type="entry name" value="F-BOX_LRR-REPEAT PROTEIN 2"/>
    <property type="match status" value="1"/>
</dbReference>
<dbReference type="OMA" id="CHRITIK"/>
<gene>
    <name evidence="1" type="ordered locus">MTR_4g006450</name>
</gene>
<reference evidence="1 3" key="2">
    <citation type="journal article" date="2014" name="BMC Genomics">
        <title>An improved genome release (version Mt4.0) for the model legume Medicago truncatula.</title>
        <authorList>
            <person name="Tang H."/>
            <person name="Krishnakumar V."/>
            <person name="Bidwell S."/>
            <person name="Rosen B."/>
            <person name="Chan A."/>
            <person name="Zhou S."/>
            <person name="Gentzbittel L."/>
            <person name="Childs K.L."/>
            <person name="Yandell M."/>
            <person name="Gundlach H."/>
            <person name="Mayer K.F."/>
            <person name="Schwartz D.C."/>
            <person name="Town C.D."/>
        </authorList>
    </citation>
    <scope>GENOME REANNOTATION</scope>
    <source>
        <strain evidence="2 3">cv. Jemalong A17</strain>
    </source>
</reference>
<evidence type="ECO:0000313" key="2">
    <source>
        <dbReference type="EnsemblPlants" id="AES86388"/>
    </source>
</evidence>
<name>G7JD74_MEDTR</name>
<dbReference type="InterPro" id="IPR032675">
    <property type="entry name" value="LRR_dom_sf"/>
</dbReference>
<dbReference type="SMART" id="SM00367">
    <property type="entry name" value="LRR_CC"/>
    <property type="match status" value="8"/>
</dbReference>
<dbReference type="eggNOG" id="KOG1947">
    <property type="taxonomic scope" value="Eukaryota"/>
</dbReference>
<evidence type="ECO:0000313" key="3">
    <source>
        <dbReference type="Proteomes" id="UP000002051"/>
    </source>
</evidence>
<dbReference type="EnsemblPlants" id="AES86388">
    <property type="protein sequence ID" value="AES86388"/>
    <property type="gene ID" value="MTR_4g006450"/>
</dbReference>
<proteinExistence type="predicted"/>
<evidence type="ECO:0000313" key="1">
    <source>
        <dbReference type="EMBL" id="AES86388.1"/>
    </source>
</evidence>
<dbReference type="Proteomes" id="UP000002051">
    <property type="component" value="Chromosome 4"/>
</dbReference>
<keyword evidence="3" id="KW-1185">Reference proteome</keyword>
<dbReference type="EMBL" id="CM001220">
    <property type="protein sequence ID" value="AES86388.1"/>
    <property type="molecule type" value="Genomic_DNA"/>
</dbReference>